<proteinExistence type="predicted"/>
<dbReference type="RefSeq" id="WP_251411952.1">
    <property type="nucleotide sequence ID" value="NZ_JAMQGM010000017.1"/>
</dbReference>
<name>A0ABT0X5X5_9ACTN</name>
<dbReference type="Proteomes" id="UP001167160">
    <property type="component" value="Unassembled WGS sequence"/>
</dbReference>
<organism evidence="1 2">
    <name type="scientific">Streptomyces meridianus</name>
    <dbReference type="NCBI Taxonomy" id="2938945"/>
    <lineage>
        <taxon>Bacteria</taxon>
        <taxon>Bacillati</taxon>
        <taxon>Actinomycetota</taxon>
        <taxon>Actinomycetes</taxon>
        <taxon>Kitasatosporales</taxon>
        <taxon>Streptomycetaceae</taxon>
        <taxon>Streptomyces</taxon>
    </lineage>
</organism>
<sequence>MGTKTGILAFAEDDLRGALHEGMSAEEGATRELVDRLFPDRVEERVADRNLAEAVWPPGDMVYAASFPGVDIVCSQEVVFQRPSDMSALVARAGSGSQAYAHFMQSAVDWTAFALWEEGDLVRSLSVGPDTGVVENVGEALTFETPYWGGLHPVEYPEDNFLPEDPYPLPFHPPELGEAALKELFGFVIEGMPDARCVDPFEVTLSGFRLAR</sequence>
<accession>A0ABT0X5X5</accession>
<dbReference type="EMBL" id="JAMQGM010000017">
    <property type="protein sequence ID" value="MCM2577323.1"/>
    <property type="molecule type" value="Genomic_DNA"/>
</dbReference>
<dbReference type="InterPro" id="IPR053847">
    <property type="entry name" value="DUF6928"/>
</dbReference>
<protein>
    <submittedName>
        <fullName evidence="1">Uncharacterized protein</fullName>
    </submittedName>
</protein>
<gene>
    <name evidence="1" type="ORF">M1E25_08150</name>
</gene>
<keyword evidence="2" id="KW-1185">Reference proteome</keyword>
<evidence type="ECO:0000313" key="2">
    <source>
        <dbReference type="Proteomes" id="UP001167160"/>
    </source>
</evidence>
<evidence type="ECO:0000313" key="1">
    <source>
        <dbReference type="EMBL" id="MCM2577323.1"/>
    </source>
</evidence>
<dbReference type="Pfam" id="PF21997">
    <property type="entry name" value="DUF6928"/>
    <property type="match status" value="1"/>
</dbReference>
<reference evidence="1" key="1">
    <citation type="journal article" date="2023" name="Int. J. Syst. Evol. Microbiol.">
        <title>Streptomyces meridianus sp. nov. isolated from brackish water of the Tagus estuary in Alcochete, Portugal.</title>
        <authorList>
            <person name="Santos J.D.N."/>
            <person name="Klimek D."/>
            <person name="Calusinska M."/>
            <person name="Lobo Da Cunha A."/>
            <person name="Catita J."/>
            <person name="Goncalves H."/>
            <person name="Gonzalez I."/>
            <person name="Reyes F."/>
            <person name="Lage O.M."/>
        </authorList>
    </citation>
    <scope>NUCLEOTIDE SEQUENCE</scope>
    <source>
        <strain evidence="1">MTZ3.1</strain>
    </source>
</reference>
<comment type="caution">
    <text evidence="1">The sequence shown here is derived from an EMBL/GenBank/DDBJ whole genome shotgun (WGS) entry which is preliminary data.</text>
</comment>